<dbReference type="EMBL" id="JARAOO010000003">
    <property type="protein sequence ID" value="KAJ7976110.1"/>
    <property type="molecule type" value="Genomic_DNA"/>
</dbReference>
<dbReference type="KEGG" id="qsa:O6P43_005931"/>
<evidence type="ECO:0000313" key="2">
    <source>
        <dbReference type="Proteomes" id="UP001163823"/>
    </source>
</evidence>
<organism evidence="1 2">
    <name type="scientific">Quillaja saponaria</name>
    <name type="common">Soap bark tree</name>
    <dbReference type="NCBI Taxonomy" id="32244"/>
    <lineage>
        <taxon>Eukaryota</taxon>
        <taxon>Viridiplantae</taxon>
        <taxon>Streptophyta</taxon>
        <taxon>Embryophyta</taxon>
        <taxon>Tracheophyta</taxon>
        <taxon>Spermatophyta</taxon>
        <taxon>Magnoliopsida</taxon>
        <taxon>eudicotyledons</taxon>
        <taxon>Gunneridae</taxon>
        <taxon>Pentapetalae</taxon>
        <taxon>rosids</taxon>
        <taxon>fabids</taxon>
        <taxon>Fabales</taxon>
        <taxon>Quillajaceae</taxon>
        <taxon>Quillaja</taxon>
    </lineage>
</organism>
<dbReference type="Proteomes" id="UP001163823">
    <property type="component" value="Chromosome 3"/>
</dbReference>
<gene>
    <name evidence="1" type="ORF">O6P43_005931</name>
</gene>
<comment type="caution">
    <text evidence="1">The sequence shown here is derived from an EMBL/GenBank/DDBJ whole genome shotgun (WGS) entry which is preliminary data.</text>
</comment>
<evidence type="ECO:0000313" key="1">
    <source>
        <dbReference type="EMBL" id="KAJ7976110.1"/>
    </source>
</evidence>
<protein>
    <submittedName>
        <fullName evidence="1">WAT1-related protein</fullName>
    </submittedName>
</protein>
<keyword evidence="2" id="KW-1185">Reference proteome</keyword>
<name>A0AAD7Q758_QUISA</name>
<accession>A0AAD7Q758</accession>
<proteinExistence type="predicted"/>
<sequence length="114" mass="12321">MSSQSDMEDEDDLFEINLDAVNCIPPPHYWESYFTATGNALLANCLMPISDISSAVPACSAVSMAGKTSVVVIAEPMTLGELLRLPFFAAFGMPMKETENEYSCYESDCNAGSC</sequence>
<dbReference type="AlphaFoldDB" id="A0AAD7Q758"/>
<reference evidence="1" key="1">
    <citation type="journal article" date="2023" name="Science">
        <title>Elucidation of the pathway for biosynthesis of saponin adjuvants from the soapbark tree.</title>
        <authorList>
            <person name="Reed J."/>
            <person name="Orme A."/>
            <person name="El-Demerdash A."/>
            <person name="Owen C."/>
            <person name="Martin L.B.B."/>
            <person name="Misra R.C."/>
            <person name="Kikuchi S."/>
            <person name="Rejzek M."/>
            <person name="Martin A.C."/>
            <person name="Harkess A."/>
            <person name="Leebens-Mack J."/>
            <person name="Louveau T."/>
            <person name="Stephenson M.J."/>
            <person name="Osbourn A."/>
        </authorList>
    </citation>
    <scope>NUCLEOTIDE SEQUENCE</scope>
    <source>
        <strain evidence="1">S10</strain>
    </source>
</reference>